<keyword evidence="7" id="KW-0539">Nucleus</keyword>
<name>A0A3N4L0P5_9PEZI</name>
<protein>
    <recommendedName>
        <fullName evidence="10">HRDC domain-containing protein</fullName>
    </recommendedName>
</protein>
<dbReference type="AlphaFoldDB" id="A0A3N4L0P5"/>
<dbReference type="STRING" id="1392247.A0A3N4L0P5"/>
<dbReference type="PANTHER" id="PTHR12124">
    <property type="entry name" value="POLYMYOSITIS/SCLERODERMA AUTOANTIGEN-RELATED"/>
    <property type="match status" value="1"/>
</dbReference>
<keyword evidence="3" id="KW-0540">Nuclease</keyword>
<dbReference type="InterPro" id="IPR012588">
    <property type="entry name" value="Exosome-assoc_fac_Rrp6_N"/>
</dbReference>
<dbReference type="InterPro" id="IPR002121">
    <property type="entry name" value="HRDC_dom"/>
</dbReference>
<gene>
    <name evidence="11" type="ORF">P167DRAFT_543179</name>
</gene>
<keyword evidence="4" id="KW-0378">Hydrolase</keyword>
<dbReference type="PANTHER" id="PTHR12124:SF47">
    <property type="entry name" value="EXOSOME COMPONENT 10"/>
    <property type="match status" value="1"/>
</dbReference>
<dbReference type="SUPFAM" id="SSF53098">
    <property type="entry name" value="Ribonuclease H-like"/>
    <property type="match status" value="1"/>
</dbReference>
<dbReference type="SMART" id="SM00341">
    <property type="entry name" value="HRDC"/>
    <property type="match status" value="1"/>
</dbReference>
<keyword evidence="5" id="KW-0271">Exosome</keyword>
<evidence type="ECO:0000256" key="1">
    <source>
        <dbReference type="ARBA" id="ARBA00004123"/>
    </source>
</evidence>
<dbReference type="GO" id="GO:0071038">
    <property type="term" value="P:TRAMP-dependent tRNA surveillance pathway"/>
    <property type="evidence" value="ECO:0007669"/>
    <property type="project" value="TreeGrafter"/>
</dbReference>
<dbReference type="InParanoid" id="A0A3N4L0P5"/>
<dbReference type="GO" id="GO:0071037">
    <property type="term" value="P:nuclear polyadenylation-dependent snRNA catabolic process"/>
    <property type="evidence" value="ECO:0007669"/>
    <property type="project" value="TreeGrafter"/>
</dbReference>
<evidence type="ECO:0000256" key="8">
    <source>
        <dbReference type="ARBA" id="ARBA00043957"/>
    </source>
</evidence>
<dbReference type="InterPro" id="IPR044876">
    <property type="entry name" value="HRDC_dom_sf"/>
</dbReference>
<feature type="compositionally biased region" description="Gly residues" evidence="9">
    <location>
        <begin position="623"/>
        <end position="632"/>
    </location>
</feature>
<feature type="region of interest" description="Disordered" evidence="9">
    <location>
        <begin position="551"/>
        <end position="703"/>
    </location>
</feature>
<keyword evidence="6" id="KW-0269">Exonuclease</keyword>
<dbReference type="InterPro" id="IPR012337">
    <property type="entry name" value="RNaseH-like_sf"/>
</dbReference>
<dbReference type="EMBL" id="ML119114">
    <property type="protein sequence ID" value="RPB15239.1"/>
    <property type="molecule type" value="Genomic_DNA"/>
</dbReference>
<dbReference type="GO" id="GO:0071036">
    <property type="term" value="P:nuclear polyadenylation-dependent snoRNA catabolic process"/>
    <property type="evidence" value="ECO:0007669"/>
    <property type="project" value="TreeGrafter"/>
</dbReference>
<evidence type="ECO:0000256" key="7">
    <source>
        <dbReference type="ARBA" id="ARBA00023242"/>
    </source>
</evidence>
<dbReference type="GO" id="GO:0071044">
    <property type="term" value="P:histone mRNA catabolic process"/>
    <property type="evidence" value="ECO:0007669"/>
    <property type="project" value="TreeGrafter"/>
</dbReference>
<keyword evidence="12" id="KW-1185">Reference proteome</keyword>
<dbReference type="GO" id="GO:0005730">
    <property type="term" value="C:nucleolus"/>
    <property type="evidence" value="ECO:0007669"/>
    <property type="project" value="TreeGrafter"/>
</dbReference>
<dbReference type="OrthoDB" id="2250022at2759"/>
<dbReference type="Gene3D" id="1.10.150.80">
    <property type="entry name" value="HRDC domain"/>
    <property type="match status" value="1"/>
</dbReference>
<dbReference type="Pfam" id="PF08066">
    <property type="entry name" value="PMC2NT"/>
    <property type="match status" value="1"/>
</dbReference>
<evidence type="ECO:0000256" key="5">
    <source>
        <dbReference type="ARBA" id="ARBA00022835"/>
    </source>
</evidence>
<dbReference type="Gene3D" id="3.30.420.10">
    <property type="entry name" value="Ribonuclease H-like superfamily/Ribonuclease H"/>
    <property type="match status" value="1"/>
</dbReference>
<dbReference type="InterPro" id="IPR010997">
    <property type="entry name" value="HRDC-like_sf"/>
</dbReference>
<dbReference type="SMART" id="SM00474">
    <property type="entry name" value="35EXOc"/>
    <property type="match status" value="1"/>
</dbReference>
<proteinExistence type="inferred from homology"/>
<dbReference type="GO" id="GO:0000166">
    <property type="term" value="F:nucleotide binding"/>
    <property type="evidence" value="ECO:0007669"/>
    <property type="project" value="InterPro"/>
</dbReference>
<evidence type="ECO:0000256" key="6">
    <source>
        <dbReference type="ARBA" id="ARBA00022839"/>
    </source>
</evidence>
<evidence type="ECO:0000256" key="4">
    <source>
        <dbReference type="ARBA" id="ARBA00022801"/>
    </source>
</evidence>
<dbReference type="PROSITE" id="PS50967">
    <property type="entry name" value="HRDC"/>
    <property type="match status" value="1"/>
</dbReference>
<dbReference type="CDD" id="cd06147">
    <property type="entry name" value="Rrp6p_like_exo"/>
    <property type="match status" value="1"/>
</dbReference>
<dbReference type="GO" id="GO:0000175">
    <property type="term" value="F:3'-5'-RNA exonuclease activity"/>
    <property type="evidence" value="ECO:0007669"/>
    <property type="project" value="InterPro"/>
</dbReference>
<evidence type="ECO:0000259" key="10">
    <source>
        <dbReference type="PROSITE" id="PS50967"/>
    </source>
</evidence>
<accession>A0A3N4L0P5</accession>
<dbReference type="GO" id="GO:0000467">
    <property type="term" value="P:exonucleolytic trimming to generate mature 3'-end of 5.8S rRNA from tricistronic rRNA transcript (SSU-rRNA, 5.8S rRNA, LSU-rRNA)"/>
    <property type="evidence" value="ECO:0007669"/>
    <property type="project" value="InterPro"/>
</dbReference>
<dbReference type="InterPro" id="IPR002562">
    <property type="entry name" value="3'-5'_exonuclease_dom"/>
</dbReference>
<dbReference type="FunFam" id="1.10.150.80:FF:000001">
    <property type="entry name" value="Putative exosome component 10"/>
    <property type="match status" value="1"/>
</dbReference>
<dbReference type="GO" id="GO:0071039">
    <property type="term" value="P:nuclear polyadenylation-dependent CUT catabolic process"/>
    <property type="evidence" value="ECO:0007669"/>
    <property type="project" value="TreeGrafter"/>
</dbReference>
<evidence type="ECO:0000313" key="11">
    <source>
        <dbReference type="EMBL" id="RPB15239.1"/>
    </source>
</evidence>
<reference evidence="11 12" key="1">
    <citation type="journal article" date="2018" name="Nat. Ecol. Evol.">
        <title>Pezizomycetes genomes reveal the molecular basis of ectomycorrhizal truffle lifestyle.</title>
        <authorList>
            <person name="Murat C."/>
            <person name="Payen T."/>
            <person name="Noel B."/>
            <person name="Kuo A."/>
            <person name="Morin E."/>
            <person name="Chen J."/>
            <person name="Kohler A."/>
            <person name="Krizsan K."/>
            <person name="Balestrini R."/>
            <person name="Da Silva C."/>
            <person name="Montanini B."/>
            <person name="Hainaut M."/>
            <person name="Levati E."/>
            <person name="Barry K.W."/>
            <person name="Belfiori B."/>
            <person name="Cichocki N."/>
            <person name="Clum A."/>
            <person name="Dockter R.B."/>
            <person name="Fauchery L."/>
            <person name="Guy J."/>
            <person name="Iotti M."/>
            <person name="Le Tacon F."/>
            <person name="Lindquist E.A."/>
            <person name="Lipzen A."/>
            <person name="Malagnac F."/>
            <person name="Mello A."/>
            <person name="Molinier V."/>
            <person name="Miyauchi S."/>
            <person name="Poulain J."/>
            <person name="Riccioni C."/>
            <person name="Rubini A."/>
            <person name="Sitrit Y."/>
            <person name="Splivallo R."/>
            <person name="Traeger S."/>
            <person name="Wang M."/>
            <person name="Zifcakova L."/>
            <person name="Wipf D."/>
            <person name="Zambonelli A."/>
            <person name="Paolocci F."/>
            <person name="Nowrousian M."/>
            <person name="Ottonello S."/>
            <person name="Baldrian P."/>
            <person name="Spatafora J.W."/>
            <person name="Henrissat B."/>
            <person name="Nagy L.G."/>
            <person name="Aury J.M."/>
            <person name="Wincker P."/>
            <person name="Grigoriev I.V."/>
            <person name="Bonfante P."/>
            <person name="Martin F.M."/>
        </authorList>
    </citation>
    <scope>NUCLEOTIDE SEQUENCE [LARGE SCALE GENOMIC DNA]</scope>
    <source>
        <strain evidence="11 12">CCBAS932</strain>
    </source>
</reference>
<organism evidence="11 12">
    <name type="scientific">Morchella conica CCBAS932</name>
    <dbReference type="NCBI Taxonomy" id="1392247"/>
    <lineage>
        <taxon>Eukaryota</taxon>
        <taxon>Fungi</taxon>
        <taxon>Dikarya</taxon>
        <taxon>Ascomycota</taxon>
        <taxon>Pezizomycotina</taxon>
        <taxon>Pezizomycetes</taxon>
        <taxon>Pezizales</taxon>
        <taxon>Morchellaceae</taxon>
        <taxon>Morchella</taxon>
    </lineage>
</organism>
<comment type="similarity">
    <text evidence="8">Belongs to the exosome component 10/RRP6 family.</text>
</comment>
<dbReference type="InterPro" id="IPR049559">
    <property type="entry name" value="Rrp6p-like_exo"/>
</dbReference>
<feature type="compositionally biased region" description="Acidic residues" evidence="9">
    <location>
        <begin position="587"/>
        <end position="596"/>
    </location>
</feature>
<dbReference type="GO" id="GO:0000176">
    <property type="term" value="C:nuclear exosome (RNase complex)"/>
    <property type="evidence" value="ECO:0007669"/>
    <property type="project" value="InterPro"/>
</dbReference>
<dbReference type="GO" id="GO:0071040">
    <property type="term" value="P:nuclear polyadenylation-dependent antisense transcript catabolic process"/>
    <property type="evidence" value="ECO:0007669"/>
    <property type="project" value="TreeGrafter"/>
</dbReference>
<feature type="compositionally biased region" description="Low complexity" evidence="9">
    <location>
        <begin position="560"/>
        <end position="584"/>
    </location>
</feature>
<dbReference type="InterPro" id="IPR036397">
    <property type="entry name" value="RNaseH_sf"/>
</dbReference>
<dbReference type="Proteomes" id="UP000277580">
    <property type="component" value="Unassembled WGS sequence"/>
</dbReference>
<evidence type="ECO:0000256" key="2">
    <source>
        <dbReference type="ARBA" id="ARBA00022552"/>
    </source>
</evidence>
<dbReference type="SUPFAM" id="SSF47819">
    <property type="entry name" value="HRDC-like"/>
    <property type="match status" value="1"/>
</dbReference>
<comment type="subcellular location">
    <subcellularLocation>
        <location evidence="1">Nucleus</location>
    </subcellularLocation>
</comment>
<keyword evidence="2" id="KW-0698">rRNA processing</keyword>
<evidence type="ECO:0000256" key="9">
    <source>
        <dbReference type="SAM" id="MobiDB-lite"/>
    </source>
</evidence>
<dbReference type="GO" id="GO:0071051">
    <property type="term" value="P:poly(A)-dependent snoRNA 3'-end processing"/>
    <property type="evidence" value="ECO:0007669"/>
    <property type="project" value="TreeGrafter"/>
</dbReference>
<sequence length="703" mass="76895">MATDDDAAMPPPIPTADTFTHFQDTLFSRVVATVKTAGAIAASDVSFQRSSDPAFNEGLDEVSARILGLANQLLHAAARGSSDIATPARMRDVDDVENGWGEVVEVVDYLLEKAVSWVSTPAALTAMISALEKCTEIAVDLEHHDTRSYIGFTCLIQISSRDQDWIVDALALRGELQALNAVFADGRIVKVLHGAYMDIRWLQRDFGVYVVGLFDTHYAAKALGFPGLGLAYLLKKYVGFDADKQYQLADWRIRPLTKEMFDYARSDTHFLLYIFDHLRNELIARSDPSNPSEDRLQRVLQDSRETALKRYERESYDAATGLGAAGWFNMVARDNLTPLQLALFKAVHQWRDNAAREADESTHYTLSRRQLFGIARQAPTDVETLLKVCVPTSHVVKERAKELVELVKSVIENPPDETVAPAAQEASAPEMELEPAPVATVPIIKTDIFAPAATAAASIQAHKSAFWGPVAGISSRWETGAVAASISLAVELPPLTAAVWVTPGEKEKAREAVVVVDPGARVEHQYIKGAAAQRKKEDDIIVVKALGGARKRKMPDDEAAPATADAEAEVPAAAVGESKEGSASGEEKEEQEEDAVALEPSRKREKREKKELRREKRRLAAAGGAGAAGDSGSGDAEKPREFQAFDYSKAPPVFNGHKDKGRWRDKKPGQQQQFDPYAKSGDAPRGMSRGQKERAGKSHTFKQ</sequence>
<dbReference type="Pfam" id="PF00570">
    <property type="entry name" value="HRDC"/>
    <property type="match status" value="1"/>
</dbReference>
<evidence type="ECO:0000256" key="3">
    <source>
        <dbReference type="ARBA" id="ARBA00022722"/>
    </source>
</evidence>
<dbReference type="FunCoup" id="A0A3N4L0P5">
    <property type="interactions" value="953"/>
</dbReference>
<evidence type="ECO:0000313" key="12">
    <source>
        <dbReference type="Proteomes" id="UP000277580"/>
    </source>
</evidence>
<feature type="domain" description="HRDC" evidence="10">
    <location>
        <begin position="337"/>
        <end position="417"/>
    </location>
</feature>
<dbReference type="Pfam" id="PF01612">
    <property type="entry name" value="DNA_pol_A_exo1"/>
    <property type="match status" value="1"/>
</dbReference>
<dbReference type="GO" id="GO:0071035">
    <property type="term" value="P:nuclear polyadenylation-dependent rRNA catabolic process"/>
    <property type="evidence" value="ECO:0007669"/>
    <property type="project" value="TreeGrafter"/>
</dbReference>
<dbReference type="GO" id="GO:0003727">
    <property type="term" value="F:single-stranded RNA binding"/>
    <property type="evidence" value="ECO:0007669"/>
    <property type="project" value="TreeGrafter"/>
</dbReference>
<dbReference type="InterPro" id="IPR045092">
    <property type="entry name" value="Rrp6-like"/>
</dbReference>